<dbReference type="AlphaFoldDB" id="A0A3B0U5E9"/>
<proteinExistence type="predicted"/>
<sequence length="78" mass="9235">MRPAIVADRVLRTGRNRITEFNFAHFYAKSHHRKKKSRHKRKSCHEINSCGSSIQRQIRVLFNNGDGVILWRLQIFDS</sequence>
<reference evidence="1" key="1">
    <citation type="submission" date="2018-06" db="EMBL/GenBank/DDBJ databases">
        <authorList>
            <person name="Zhirakovskaya E."/>
        </authorList>
    </citation>
    <scope>NUCLEOTIDE SEQUENCE</scope>
</reference>
<name>A0A3B0U5E9_9ZZZZ</name>
<dbReference type="EMBL" id="UOEQ01000045">
    <property type="protein sequence ID" value="VAW14626.1"/>
    <property type="molecule type" value="Genomic_DNA"/>
</dbReference>
<accession>A0A3B0U5E9</accession>
<gene>
    <name evidence="1" type="ORF">MNBD_ALPHA11-962</name>
</gene>
<organism evidence="1">
    <name type="scientific">hydrothermal vent metagenome</name>
    <dbReference type="NCBI Taxonomy" id="652676"/>
    <lineage>
        <taxon>unclassified sequences</taxon>
        <taxon>metagenomes</taxon>
        <taxon>ecological metagenomes</taxon>
    </lineage>
</organism>
<protein>
    <submittedName>
        <fullName evidence="1">Uncharacterized protein</fullName>
    </submittedName>
</protein>
<evidence type="ECO:0000313" key="1">
    <source>
        <dbReference type="EMBL" id="VAW14626.1"/>
    </source>
</evidence>